<dbReference type="PANTHER" id="PTHR43685:SF2">
    <property type="entry name" value="GLYCOSYLTRANSFERASE 2-LIKE DOMAIN-CONTAINING PROTEIN"/>
    <property type="match status" value="1"/>
</dbReference>
<feature type="non-terminal residue" evidence="2">
    <location>
        <position position="57"/>
    </location>
</feature>
<protein>
    <submittedName>
        <fullName evidence="2">Glycos_transf_2</fullName>
    </submittedName>
</protein>
<accession>A0A060C1V2</accession>
<dbReference type="InterPro" id="IPR050834">
    <property type="entry name" value="Glycosyltransf_2"/>
</dbReference>
<feature type="domain" description="Glycosyltransferase 2-like" evidence="1">
    <location>
        <begin position="16"/>
        <end position="57"/>
    </location>
</feature>
<dbReference type="Pfam" id="PF00535">
    <property type="entry name" value="Glycos_transf_2"/>
    <property type="match status" value="1"/>
</dbReference>
<dbReference type="PANTHER" id="PTHR43685">
    <property type="entry name" value="GLYCOSYLTRANSFERASE"/>
    <property type="match status" value="1"/>
</dbReference>
<name>A0A060C1V2_9EURY</name>
<dbReference type="SUPFAM" id="SSF53448">
    <property type="entry name" value="Nucleotide-diphospho-sugar transferases"/>
    <property type="match status" value="1"/>
</dbReference>
<dbReference type="InterPro" id="IPR029044">
    <property type="entry name" value="Nucleotide-diphossugar_trans"/>
</dbReference>
<dbReference type="EMBL" id="KF123356">
    <property type="protein sequence ID" value="AIA90658.1"/>
    <property type="molecule type" value="Genomic_DNA"/>
</dbReference>
<sequence length="57" mass="6399">MEDYNISDTFIKGLVSIIIPTHNRAGIIGETIDSIFNQSYSKIELIIVDDHSEDSTE</sequence>
<dbReference type="Gene3D" id="3.90.550.10">
    <property type="entry name" value="Spore Coat Polysaccharide Biosynthesis Protein SpsA, Chain A"/>
    <property type="match status" value="1"/>
</dbReference>
<dbReference type="CDD" id="cd00761">
    <property type="entry name" value="Glyco_tranf_GTA_type"/>
    <property type="match status" value="1"/>
</dbReference>
<evidence type="ECO:0000259" key="1">
    <source>
        <dbReference type="Pfam" id="PF00535"/>
    </source>
</evidence>
<proteinExistence type="predicted"/>
<dbReference type="AlphaFoldDB" id="A0A060C1V2"/>
<reference evidence="2" key="1">
    <citation type="journal article" date="2013" name="Environ. Microbiol.">
        <title>Seasonally variable intestinal metagenomes of the red palm weevil (Rhynchophorus ferrugineus).</title>
        <authorList>
            <person name="Jia S."/>
            <person name="Zhang X."/>
            <person name="Zhang G."/>
            <person name="Yin A."/>
            <person name="Zhang S."/>
            <person name="Li F."/>
            <person name="Wang L."/>
            <person name="Zhao D."/>
            <person name="Yun Q."/>
            <person name="Tala"/>
            <person name="Wang J."/>
            <person name="Sun G."/>
            <person name="Baabdullah M."/>
            <person name="Yu X."/>
            <person name="Hu S."/>
            <person name="Al-Mssallem I.S."/>
            <person name="Yu J."/>
        </authorList>
    </citation>
    <scope>NUCLEOTIDE SEQUENCE</scope>
</reference>
<organism evidence="2">
    <name type="scientific">uncultured Pyrococcus sp</name>
    <dbReference type="NCBI Taxonomy" id="1434684"/>
    <lineage>
        <taxon>Archaea</taxon>
        <taxon>Methanobacteriati</taxon>
        <taxon>Methanobacteriota</taxon>
        <taxon>Thermococci</taxon>
        <taxon>Thermococcales</taxon>
        <taxon>Thermococcaceae</taxon>
        <taxon>Pyrococcus</taxon>
        <taxon>environmental samples</taxon>
    </lineage>
</organism>
<dbReference type="InterPro" id="IPR001173">
    <property type="entry name" value="Glyco_trans_2-like"/>
</dbReference>
<evidence type="ECO:0000313" key="2">
    <source>
        <dbReference type="EMBL" id="AIA90658.1"/>
    </source>
</evidence>